<dbReference type="STRING" id="112248.SAMN05444392_106189"/>
<feature type="transmembrane region" description="Helical" evidence="1">
    <location>
        <begin position="9"/>
        <end position="26"/>
    </location>
</feature>
<dbReference type="InterPro" id="IPR012505">
    <property type="entry name" value="YbbR"/>
</dbReference>
<dbReference type="PANTHER" id="PTHR37804:SF1">
    <property type="entry name" value="CDAA REGULATORY PROTEIN CDAR"/>
    <property type="match status" value="1"/>
</dbReference>
<keyword evidence="3" id="KW-1185">Reference proteome</keyword>
<dbReference type="Pfam" id="PF07949">
    <property type="entry name" value="YbbR"/>
    <property type="match status" value="1"/>
</dbReference>
<gene>
    <name evidence="2" type="ORF">SAMN05444392_106189</name>
</gene>
<evidence type="ECO:0000256" key="1">
    <source>
        <dbReference type="SAM" id="Phobius"/>
    </source>
</evidence>
<accession>A0A1M4YDX3</accession>
<reference evidence="2 3" key="1">
    <citation type="submission" date="2016-11" db="EMBL/GenBank/DDBJ databases">
        <authorList>
            <person name="Jaros S."/>
            <person name="Januszkiewicz K."/>
            <person name="Wedrychowicz H."/>
        </authorList>
    </citation>
    <scope>NUCLEOTIDE SEQUENCE [LARGE SCALE GENOMIC DNA]</scope>
    <source>
        <strain evidence="2 3">DSM 44666</strain>
    </source>
</reference>
<evidence type="ECO:0000313" key="3">
    <source>
        <dbReference type="Proteomes" id="UP000184476"/>
    </source>
</evidence>
<organism evidence="2 3">
    <name type="scientific">Seinonella peptonophila</name>
    <dbReference type="NCBI Taxonomy" id="112248"/>
    <lineage>
        <taxon>Bacteria</taxon>
        <taxon>Bacillati</taxon>
        <taxon>Bacillota</taxon>
        <taxon>Bacilli</taxon>
        <taxon>Bacillales</taxon>
        <taxon>Thermoactinomycetaceae</taxon>
        <taxon>Seinonella</taxon>
    </lineage>
</organism>
<keyword evidence="1" id="KW-0472">Membrane</keyword>
<dbReference type="EMBL" id="FQVL01000006">
    <property type="protein sequence ID" value="SHF04034.1"/>
    <property type="molecule type" value="Genomic_DNA"/>
</dbReference>
<dbReference type="Gene3D" id="2.170.120.30">
    <property type="match status" value="1"/>
</dbReference>
<keyword evidence="1" id="KW-1133">Transmembrane helix</keyword>
<dbReference type="PANTHER" id="PTHR37804">
    <property type="entry name" value="CDAA REGULATORY PROTEIN CDAR"/>
    <property type="match status" value="1"/>
</dbReference>
<evidence type="ECO:0000313" key="2">
    <source>
        <dbReference type="EMBL" id="SHF04034.1"/>
    </source>
</evidence>
<name>A0A1M4YDX3_9BACL</name>
<sequence length="316" mass="35766">MNRWYENNLVLRIIALLLGIFIWLMVGDHSFPPFANPQDMVEIGGVQLQSRIDQDRQELLEQGDSKVNLVLSGPEQTLRRLPPTYRAFIDLRHLRMGYYQFASVQVEGLPAGVHFEAKPKRIRVFVDKKVEVEKPIQLELAGKAKSQLQKAAPTWEPKTAFLRGAQTKLRQIPFVRARLQLDQWQSPLTKEIPLQLTGNHDAIQHATLIDQTTSVTIPAGWVEKEVPIQPVIEQSPAPPYLVSSIQVTPSRLRLFGRKEELDLMTQLSLPLDLSKLTSDQMLATKVTVPSSLLSLDSTDVKVQVKLQHQTTNEPQP</sequence>
<protein>
    <submittedName>
        <fullName evidence="2">YbbR domain-containing protein</fullName>
    </submittedName>
</protein>
<keyword evidence="1" id="KW-0812">Transmembrane</keyword>
<dbReference type="AlphaFoldDB" id="A0A1M4YDX3"/>
<dbReference type="Proteomes" id="UP000184476">
    <property type="component" value="Unassembled WGS sequence"/>
</dbReference>
<dbReference type="InterPro" id="IPR053154">
    <property type="entry name" value="c-di-AMP_regulator"/>
</dbReference>
<dbReference type="Gene3D" id="2.170.120.40">
    <property type="entry name" value="YbbR-like domain"/>
    <property type="match status" value="2"/>
</dbReference>
<dbReference type="OrthoDB" id="1013291at2"/>
<dbReference type="RefSeq" id="WP_073155007.1">
    <property type="nucleotide sequence ID" value="NZ_FQVL01000006.1"/>
</dbReference>
<proteinExistence type="predicted"/>